<reference evidence="5" key="1">
    <citation type="journal article" date="2020" name="Plant J.">
        <title>Transposons played a major role in the diversification between the closely related almond and peach genomes: results from the almond genome sequence.</title>
        <authorList>
            <person name="Alioto T."/>
            <person name="Alexiou K.G."/>
            <person name="Bardil A."/>
            <person name="Barteri F."/>
            <person name="Castanera R."/>
            <person name="Cruz F."/>
            <person name="Dhingra A."/>
            <person name="Duval H."/>
            <person name="Fernandez I Marti A."/>
            <person name="Frias L."/>
            <person name="Galan B."/>
            <person name="Garcia J.L."/>
            <person name="Howad W."/>
            <person name="Gomez-Garrido J."/>
            <person name="Gut M."/>
            <person name="Julca I."/>
            <person name="Morata J."/>
            <person name="Puigdomenech P."/>
            <person name="Ribeca P."/>
            <person name="Rubio Cabetas M.J."/>
            <person name="Vlasova A."/>
            <person name="Wirthensohn M."/>
            <person name="Garcia-Mas J."/>
            <person name="Gabaldon T."/>
            <person name="Casacuberta J.M."/>
            <person name="Arus P."/>
        </authorList>
    </citation>
    <scope>NUCLEOTIDE SEQUENCE [LARGE SCALE GENOMIC DNA]</scope>
    <source>
        <strain evidence="5">cv. Texas</strain>
    </source>
</reference>
<evidence type="ECO:0000313" key="5">
    <source>
        <dbReference type="Proteomes" id="UP000327085"/>
    </source>
</evidence>
<sequence>MKLKLPSSHSPGVVTTFYLTSHPDNKPGNHDELDLEFLGTDGPKYTLHTNINGGGEQRLHLWFFVDNIPIRVLKQHKLGCKVPYTGDVCGGKHMEWRILGIQWQKSKLV</sequence>
<evidence type="ECO:0000259" key="3">
    <source>
        <dbReference type="Pfam" id="PF00722"/>
    </source>
</evidence>
<dbReference type="Pfam" id="PF00722">
    <property type="entry name" value="Glyco_hydro_16"/>
    <property type="match status" value="1"/>
</dbReference>
<dbReference type="AlphaFoldDB" id="A0A5E4EJ79"/>
<protein>
    <submittedName>
        <fullName evidence="4">PREDICTED: xyloglucan</fullName>
    </submittedName>
</protein>
<accession>A0A5E4EJ79</accession>
<proteinExistence type="predicted"/>
<dbReference type="InterPro" id="IPR000757">
    <property type="entry name" value="Beta-glucanase-like"/>
</dbReference>
<dbReference type="PANTHER" id="PTHR31062">
    <property type="entry name" value="XYLOGLUCAN ENDOTRANSGLUCOSYLASE/HYDROLASE PROTEIN 8-RELATED"/>
    <property type="match status" value="1"/>
</dbReference>
<dbReference type="GO" id="GO:0004553">
    <property type="term" value="F:hydrolase activity, hydrolyzing O-glycosyl compounds"/>
    <property type="evidence" value="ECO:0007669"/>
    <property type="project" value="InterPro"/>
</dbReference>
<dbReference type="Proteomes" id="UP000327085">
    <property type="component" value="Chromosome 8"/>
</dbReference>
<dbReference type="Gene3D" id="2.60.120.200">
    <property type="match status" value="1"/>
</dbReference>
<dbReference type="SUPFAM" id="SSF49899">
    <property type="entry name" value="Concanavalin A-like lectins/glucanases"/>
    <property type="match status" value="1"/>
</dbReference>
<keyword evidence="1" id="KW-0378">Hydrolase</keyword>
<dbReference type="EMBL" id="CABIKO010000016">
    <property type="protein sequence ID" value="VVA15815.1"/>
    <property type="molecule type" value="Genomic_DNA"/>
</dbReference>
<dbReference type="InterPro" id="IPR013320">
    <property type="entry name" value="ConA-like_dom_sf"/>
</dbReference>
<dbReference type="GO" id="GO:0005975">
    <property type="term" value="P:carbohydrate metabolic process"/>
    <property type="evidence" value="ECO:0007669"/>
    <property type="project" value="InterPro"/>
</dbReference>
<dbReference type="InParanoid" id="A0A5E4EJ79"/>
<gene>
    <name evidence="4" type="ORF">ALMOND_2B003725</name>
</gene>
<name>A0A5E4EJ79_PRUDU</name>
<evidence type="ECO:0000256" key="2">
    <source>
        <dbReference type="ARBA" id="ARBA00023295"/>
    </source>
</evidence>
<feature type="domain" description="GH16" evidence="3">
    <location>
        <begin position="2"/>
        <end position="60"/>
    </location>
</feature>
<evidence type="ECO:0000256" key="1">
    <source>
        <dbReference type="ARBA" id="ARBA00022801"/>
    </source>
</evidence>
<dbReference type="Gramene" id="VVA15815">
    <property type="protein sequence ID" value="VVA15815"/>
    <property type="gene ID" value="Prudul26B003725"/>
</dbReference>
<evidence type="ECO:0000313" key="4">
    <source>
        <dbReference type="EMBL" id="VVA15815.1"/>
    </source>
</evidence>
<dbReference type="InterPro" id="IPR044791">
    <property type="entry name" value="Beta-glucanase/XTH"/>
</dbReference>
<organism evidence="4 5">
    <name type="scientific">Prunus dulcis</name>
    <name type="common">Almond</name>
    <name type="synonym">Amygdalus dulcis</name>
    <dbReference type="NCBI Taxonomy" id="3755"/>
    <lineage>
        <taxon>Eukaryota</taxon>
        <taxon>Viridiplantae</taxon>
        <taxon>Streptophyta</taxon>
        <taxon>Embryophyta</taxon>
        <taxon>Tracheophyta</taxon>
        <taxon>Spermatophyta</taxon>
        <taxon>Magnoliopsida</taxon>
        <taxon>eudicotyledons</taxon>
        <taxon>Gunneridae</taxon>
        <taxon>Pentapetalae</taxon>
        <taxon>rosids</taxon>
        <taxon>fabids</taxon>
        <taxon>Rosales</taxon>
        <taxon>Rosaceae</taxon>
        <taxon>Amygdaloideae</taxon>
        <taxon>Amygdaleae</taxon>
        <taxon>Prunus</taxon>
    </lineage>
</organism>
<keyword evidence="2" id="KW-0326">Glycosidase</keyword>